<keyword evidence="3" id="KW-0997">Cell inner membrane</keyword>
<reference evidence="9 10" key="1">
    <citation type="submission" date="2020-01" db="EMBL/GenBank/DDBJ databases">
        <title>Bactrocera dorsalis gut bacteria genome.</title>
        <authorList>
            <person name="Zhang H."/>
            <person name="Cai Z."/>
        </authorList>
    </citation>
    <scope>NUCLEOTIDE SEQUENCE [LARGE SCALE GENOMIC DNA]</scope>
    <source>
        <strain evidence="9 10">BD177</strain>
    </source>
</reference>
<evidence type="ECO:0000256" key="2">
    <source>
        <dbReference type="ARBA" id="ARBA00022475"/>
    </source>
</evidence>
<dbReference type="InterPro" id="IPR018084">
    <property type="entry name" value="Hok/gef_toxin_CS"/>
</dbReference>
<evidence type="ECO:0000313" key="9">
    <source>
        <dbReference type="EMBL" id="QHS46242.1"/>
    </source>
</evidence>
<protein>
    <submittedName>
        <fullName evidence="9">Type I toxin-antitoxin system Hok family toxin</fullName>
    </submittedName>
</protein>
<dbReference type="GO" id="GO:0005886">
    <property type="term" value="C:plasma membrane"/>
    <property type="evidence" value="ECO:0007669"/>
    <property type="project" value="UniProtKB-SubCell"/>
</dbReference>
<dbReference type="RefSeq" id="WP_162121755.1">
    <property type="nucleotide sequence ID" value="NZ_CP048108.1"/>
</dbReference>
<evidence type="ECO:0000256" key="6">
    <source>
        <dbReference type="ARBA" id="ARBA00022989"/>
    </source>
</evidence>
<keyword evidence="2" id="KW-1003">Cell membrane</keyword>
<dbReference type="EMBL" id="CP048108">
    <property type="protein sequence ID" value="QHS46242.1"/>
    <property type="molecule type" value="Genomic_DNA"/>
</dbReference>
<evidence type="ECO:0000256" key="3">
    <source>
        <dbReference type="ARBA" id="ARBA00022519"/>
    </source>
</evidence>
<gene>
    <name evidence="9" type="ORF">GW952_11875</name>
</gene>
<evidence type="ECO:0000256" key="8">
    <source>
        <dbReference type="RuleBase" id="RU221113"/>
    </source>
</evidence>
<evidence type="ECO:0000256" key="5">
    <source>
        <dbReference type="ARBA" id="ARBA00022692"/>
    </source>
</evidence>
<dbReference type="InterPro" id="IPR000021">
    <property type="entry name" value="Hok/gef_toxin"/>
</dbReference>
<sequence length="49" mass="5324">MTKYALIGLIAVCITVLCFSLVVRDRLCAISIHQGGTVIQATLAYEARK</sequence>
<dbReference type="Pfam" id="PF01848">
    <property type="entry name" value="HOK_GEF"/>
    <property type="match status" value="1"/>
</dbReference>
<dbReference type="PROSITE" id="PS00556">
    <property type="entry name" value="HOK_GEF"/>
    <property type="match status" value="1"/>
</dbReference>
<keyword evidence="7" id="KW-0472">Membrane</keyword>
<dbReference type="PRINTS" id="PR00281">
    <property type="entry name" value="HOKGEFTOXIC"/>
</dbReference>
<evidence type="ECO:0000256" key="7">
    <source>
        <dbReference type="ARBA" id="ARBA00023136"/>
    </source>
</evidence>
<keyword evidence="5" id="KW-0812">Transmembrane</keyword>
<dbReference type="AlphaFoldDB" id="A0A6P1UX61"/>
<comment type="subcellular location">
    <subcellularLocation>
        <location evidence="1 8">Cell inner membrane</location>
        <topology evidence="1 8">Single-pass membrane protein</topology>
    </subcellularLocation>
</comment>
<keyword evidence="6" id="KW-1133">Transmembrane helix</keyword>
<comment type="similarity">
    <text evidence="8">Belongs to the hok/gef family.</text>
</comment>
<organism evidence="9 10">
    <name type="scientific">Klebsiella michiganensis</name>
    <dbReference type="NCBI Taxonomy" id="1134687"/>
    <lineage>
        <taxon>Bacteria</taxon>
        <taxon>Pseudomonadati</taxon>
        <taxon>Pseudomonadota</taxon>
        <taxon>Gammaproteobacteria</taxon>
        <taxon>Enterobacterales</taxon>
        <taxon>Enterobacteriaceae</taxon>
        <taxon>Klebsiella/Raoultella group</taxon>
        <taxon>Klebsiella</taxon>
    </lineage>
</organism>
<evidence type="ECO:0000313" key="10">
    <source>
        <dbReference type="Proteomes" id="UP000464389"/>
    </source>
</evidence>
<dbReference type="Proteomes" id="UP000464389">
    <property type="component" value="Chromosome"/>
</dbReference>
<accession>A0A6P1UX61</accession>
<evidence type="ECO:0000256" key="1">
    <source>
        <dbReference type="ARBA" id="ARBA00004377"/>
    </source>
</evidence>
<evidence type="ECO:0000256" key="4">
    <source>
        <dbReference type="ARBA" id="ARBA00022649"/>
    </source>
</evidence>
<keyword evidence="4" id="KW-1277">Toxin-antitoxin system</keyword>
<proteinExistence type="inferred from homology"/>
<name>A0A6P1UX61_9ENTR</name>